<dbReference type="EMBL" id="LAZR01015563">
    <property type="protein sequence ID" value="KKM08380.1"/>
    <property type="molecule type" value="Genomic_DNA"/>
</dbReference>
<dbReference type="Pfam" id="PF04586">
    <property type="entry name" value="Peptidase_S78"/>
    <property type="match status" value="1"/>
</dbReference>
<evidence type="ECO:0000259" key="4">
    <source>
        <dbReference type="Pfam" id="PF04586"/>
    </source>
</evidence>
<sequence length="361" mass="40790">MPLAKPKANEKEDAFISRCMADSTMGKEYPDSKQRTAICYTQWKEKEKSMGDNNDWLIDQIRTRKKQTEFERGILTADRYVRTLADAAGLDMCYKYLSNRSASFDDVIQKASRTLVYSNDEMELEERASSVSEFKALMEGAKEGVELPKNTLMVFRHKLTTSMEDRDKDILHSDGMKLDPKMLLLWQHIHTMPLGPYLYTVSQDDKSVRVVSAIIDMNKTTHDAAVMIDNGMGRFSHGFKATSFEKRKDEKGKLTGGFEVHEAEVMEESLVSVPANIGAETEEVLLSLIEGGKLTSPIMKSVGRSIRGHLGKQFKGIEITYREKDGERQKELTCSSLDELQTAVDSGLLKLQEDTKSDDEN</sequence>
<dbReference type="InterPro" id="IPR054613">
    <property type="entry name" value="Peptidase_S78_dom"/>
</dbReference>
<keyword evidence="2" id="KW-0645">Protease</keyword>
<name>A0A0F9HBI3_9ZZZZ</name>
<accession>A0A0F9HBI3</accession>
<keyword evidence="1" id="KW-1188">Viral release from host cell</keyword>
<dbReference type="GO" id="GO:0008233">
    <property type="term" value="F:peptidase activity"/>
    <property type="evidence" value="ECO:0007669"/>
    <property type="project" value="UniProtKB-KW"/>
</dbReference>
<evidence type="ECO:0000256" key="2">
    <source>
        <dbReference type="ARBA" id="ARBA00022670"/>
    </source>
</evidence>
<evidence type="ECO:0000313" key="5">
    <source>
        <dbReference type="EMBL" id="KKM08380.1"/>
    </source>
</evidence>
<feature type="non-terminal residue" evidence="5">
    <location>
        <position position="361"/>
    </location>
</feature>
<feature type="domain" description="Prohead serine protease" evidence="4">
    <location>
        <begin position="181"/>
        <end position="282"/>
    </location>
</feature>
<protein>
    <recommendedName>
        <fullName evidence="4">Prohead serine protease domain-containing protein</fullName>
    </recommendedName>
</protein>
<evidence type="ECO:0000256" key="3">
    <source>
        <dbReference type="ARBA" id="ARBA00022801"/>
    </source>
</evidence>
<reference evidence="5" key="1">
    <citation type="journal article" date="2015" name="Nature">
        <title>Complex archaea that bridge the gap between prokaryotes and eukaryotes.</title>
        <authorList>
            <person name="Spang A."/>
            <person name="Saw J.H."/>
            <person name="Jorgensen S.L."/>
            <person name="Zaremba-Niedzwiedzka K."/>
            <person name="Martijn J."/>
            <person name="Lind A.E."/>
            <person name="van Eijk R."/>
            <person name="Schleper C."/>
            <person name="Guy L."/>
            <person name="Ettema T.J."/>
        </authorList>
    </citation>
    <scope>NUCLEOTIDE SEQUENCE</scope>
</reference>
<keyword evidence="3" id="KW-0378">Hydrolase</keyword>
<dbReference type="GO" id="GO:0006508">
    <property type="term" value="P:proteolysis"/>
    <property type="evidence" value="ECO:0007669"/>
    <property type="project" value="UniProtKB-KW"/>
</dbReference>
<evidence type="ECO:0000256" key="1">
    <source>
        <dbReference type="ARBA" id="ARBA00022612"/>
    </source>
</evidence>
<proteinExistence type="predicted"/>
<dbReference type="AlphaFoldDB" id="A0A0F9HBI3"/>
<gene>
    <name evidence="5" type="ORF">LCGC14_1724330</name>
</gene>
<comment type="caution">
    <text evidence="5">The sequence shown here is derived from an EMBL/GenBank/DDBJ whole genome shotgun (WGS) entry which is preliminary data.</text>
</comment>
<organism evidence="5">
    <name type="scientific">marine sediment metagenome</name>
    <dbReference type="NCBI Taxonomy" id="412755"/>
    <lineage>
        <taxon>unclassified sequences</taxon>
        <taxon>metagenomes</taxon>
        <taxon>ecological metagenomes</taxon>
    </lineage>
</organism>